<evidence type="ECO:0000256" key="7">
    <source>
        <dbReference type="SAM" id="Phobius"/>
    </source>
</evidence>
<sequence length="394" mass="44177">MLPLYKKYWRTFFDIGLIVLTVYLVMFAFSKLYQLAAPVFLSFFVFMLIEPLARVLNRRGLAKPFASAISVLLFLIVLLGTLFGAGLLIVSQVLHFQDNLPKYTYVVQQHFMEFTTYLQQKIDTLPPDLTVKVNGYFKDATDILSAWLIVFFKYMIGVLGSFSSFMANFGIAIILAFFLSMEIKDWRKIAHDQMPKTFKTAFAFLQGNVFKAIGSYLKAQLILISITFVIVLVGLFILRSGNEITMALVCAIFDVLPLLGVSTILIPWIVYLFIVGNTSLAIGLIILLVIVLVVRQLLEPKITGNSIGVSSAFLMLSFVILSTSAFGVAGLILSPILLILIKELLQQGYLQRWIFLPQEEFIVSPFAAHEPDSARERGHEEAHAPEDSDSRSST</sequence>
<dbReference type="PANTHER" id="PTHR21716">
    <property type="entry name" value="TRANSMEMBRANE PROTEIN"/>
    <property type="match status" value="1"/>
</dbReference>
<dbReference type="Pfam" id="PF01594">
    <property type="entry name" value="AI-2E_transport"/>
    <property type="match status" value="1"/>
</dbReference>
<evidence type="ECO:0000256" key="6">
    <source>
        <dbReference type="SAM" id="MobiDB-lite"/>
    </source>
</evidence>
<name>A0A7X2H9L3_9BACL</name>
<evidence type="ECO:0000256" key="5">
    <source>
        <dbReference type="ARBA" id="ARBA00023136"/>
    </source>
</evidence>
<comment type="similarity">
    <text evidence="2">Belongs to the autoinducer-2 exporter (AI-2E) (TC 2.A.86) family.</text>
</comment>
<evidence type="ECO:0000256" key="1">
    <source>
        <dbReference type="ARBA" id="ARBA00004141"/>
    </source>
</evidence>
<dbReference type="RefSeq" id="WP_154121447.1">
    <property type="nucleotide sequence ID" value="NZ_WJXB01000011.1"/>
</dbReference>
<dbReference type="PANTHER" id="PTHR21716:SF68">
    <property type="entry name" value="TRANSPORT PROTEIN YTVI-RELATED"/>
    <property type="match status" value="1"/>
</dbReference>
<dbReference type="Proteomes" id="UP000463051">
    <property type="component" value="Unassembled WGS sequence"/>
</dbReference>
<evidence type="ECO:0000256" key="2">
    <source>
        <dbReference type="ARBA" id="ARBA00009773"/>
    </source>
</evidence>
<feature type="transmembrane region" description="Helical" evidence="7">
    <location>
        <begin position="268"/>
        <end position="293"/>
    </location>
</feature>
<feature type="region of interest" description="Disordered" evidence="6">
    <location>
        <begin position="372"/>
        <end position="394"/>
    </location>
</feature>
<feature type="transmembrane region" description="Helical" evidence="7">
    <location>
        <begin position="221"/>
        <end position="238"/>
    </location>
</feature>
<evidence type="ECO:0000313" key="9">
    <source>
        <dbReference type="Proteomes" id="UP000463051"/>
    </source>
</evidence>
<dbReference type="GO" id="GO:0016020">
    <property type="term" value="C:membrane"/>
    <property type="evidence" value="ECO:0007669"/>
    <property type="project" value="UniProtKB-SubCell"/>
</dbReference>
<gene>
    <name evidence="8" type="ORF">GJB61_23540</name>
</gene>
<dbReference type="AlphaFoldDB" id="A0A7X2H9L3"/>
<keyword evidence="5 7" id="KW-0472">Membrane</keyword>
<feature type="transmembrane region" description="Helical" evidence="7">
    <location>
        <begin position="313"/>
        <end position="341"/>
    </location>
</feature>
<accession>A0A7X2H9L3</accession>
<feature type="transmembrane region" description="Helical" evidence="7">
    <location>
        <begin position="35"/>
        <end position="53"/>
    </location>
</feature>
<feature type="transmembrane region" description="Helical" evidence="7">
    <location>
        <begin position="12"/>
        <end position="29"/>
    </location>
</feature>
<feature type="transmembrane region" description="Helical" evidence="7">
    <location>
        <begin position="154"/>
        <end position="179"/>
    </location>
</feature>
<proteinExistence type="inferred from homology"/>
<feature type="transmembrane region" description="Helical" evidence="7">
    <location>
        <begin position="65"/>
        <end position="90"/>
    </location>
</feature>
<dbReference type="InterPro" id="IPR002549">
    <property type="entry name" value="AI-2E-like"/>
</dbReference>
<comment type="subcellular location">
    <subcellularLocation>
        <location evidence="1">Membrane</location>
        <topology evidence="1">Multi-pass membrane protein</topology>
    </subcellularLocation>
</comment>
<evidence type="ECO:0000313" key="8">
    <source>
        <dbReference type="EMBL" id="MRN55950.1"/>
    </source>
</evidence>
<protein>
    <submittedName>
        <fullName evidence="8">AI-2E family transporter</fullName>
    </submittedName>
</protein>
<organism evidence="8 9">
    <name type="scientific">Paenibacillus monticola</name>
    <dbReference type="NCBI Taxonomy" id="2666075"/>
    <lineage>
        <taxon>Bacteria</taxon>
        <taxon>Bacillati</taxon>
        <taxon>Bacillota</taxon>
        <taxon>Bacilli</taxon>
        <taxon>Bacillales</taxon>
        <taxon>Paenibacillaceae</taxon>
        <taxon>Paenibacillus</taxon>
    </lineage>
</organism>
<keyword evidence="4 7" id="KW-1133">Transmembrane helix</keyword>
<reference evidence="8 9" key="1">
    <citation type="submission" date="2019-11" db="EMBL/GenBank/DDBJ databases">
        <title>Paenibacillus monticola sp. nov., a novel PGPR strain isolated from mountain sample in China.</title>
        <authorList>
            <person name="Zhao Q."/>
            <person name="Li H.-P."/>
            <person name="Zhang J.-L."/>
        </authorList>
    </citation>
    <scope>NUCLEOTIDE SEQUENCE [LARGE SCALE GENOMIC DNA]</scope>
    <source>
        <strain evidence="8 9">LC-T2</strain>
    </source>
</reference>
<comment type="caution">
    <text evidence="8">The sequence shown here is derived from an EMBL/GenBank/DDBJ whole genome shotgun (WGS) entry which is preliminary data.</text>
</comment>
<keyword evidence="9" id="KW-1185">Reference proteome</keyword>
<evidence type="ECO:0000256" key="4">
    <source>
        <dbReference type="ARBA" id="ARBA00022989"/>
    </source>
</evidence>
<dbReference type="GO" id="GO:0055085">
    <property type="term" value="P:transmembrane transport"/>
    <property type="evidence" value="ECO:0007669"/>
    <property type="project" value="TreeGrafter"/>
</dbReference>
<keyword evidence="3 7" id="KW-0812">Transmembrane</keyword>
<evidence type="ECO:0000256" key="3">
    <source>
        <dbReference type="ARBA" id="ARBA00022692"/>
    </source>
</evidence>
<dbReference type="EMBL" id="WJXB01000011">
    <property type="protein sequence ID" value="MRN55950.1"/>
    <property type="molecule type" value="Genomic_DNA"/>
</dbReference>